<dbReference type="InterPro" id="IPR051122">
    <property type="entry name" value="SDR_DHRS6-like"/>
</dbReference>
<accession>A0A370FL37</accession>
<feature type="region of interest" description="Disordered" evidence="3">
    <location>
        <begin position="1"/>
        <end position="24"/>
    </location>
</feature>
<evidence type="ECO:0000313" key="5">
    <source>
        <dbReference type="Proteomes" id="UP000255265"/>
    </source>
</evidence>
<organism evidence="4 5">
    <name type="scientific">Pseudacidovorax intermedius</name>
    <dbReference type="NCBI Taxonomy" id="433924"/>
    <lineage>
        <taxon>Bacteria</taxon>
        <taxon>Pseudomonadati</taxon>
        <taxon>Pseudomonadota</taxon>
        <taxon>Betaproteobacteria</taxon>
        <taxon>Burkholderiales</taxon>
        <taxon>Comamonadaceae</taxon>
        <taxon>Pseudacidovorax</taxon>
    </lineage>
</organism>
<gene>
    <name evidence="4" type="ORF">DFR41_103314</name>
</gene>
<comment type="caution">
    <text evidence="4">The sequence shown here is derived from an EMBL/GenBank/DDBJ whole genome shotgun (WGS) entry which is preliminary data.</text>
</comment>
<dbReference type="InterPro" id="IPR002347">
    <property type="entry name" value="SDR_fam"/>
</dbReference>
<comment type="similarity">
    <text evidence="1">Belongs to the short-chain dehydrogenases/reductases (SDR) family.</text>
</comment>
<dbReference type="AlphaFoldDB" id="A0A370FL37"/>
<evidence type="ECO:0000256" key="3">
    <source>
        <dbReference type="SAM" id="MobiDB-lite"/>
    </source>
</evidence>
<reference evidence="4 5" key="1">
    <citation type="submission" date="2018-07" db="EMBL/GenBank/DDBJ databases">
        <title>Genomic Encyclopedia of Type Strains, Phase IV (KMG-IV): sequencing the most valuable type-strain genomes for metagenomic binning, comparative biology and taxonomic classification.</title>
        <authorList>
            <person name="Goeker M."/>
        </authorList>
    </citation>
    <scope>NUCLEOTIDE SEQUENCE [LARGE SCALE GENOMIC DNA]</scope>
    <source>
        <strain evidence="4 5">DSM 21352</strain>
    </source>
</reference>
<dbReference type="GO" id="GO:0016491">
    <property type="term" value="F:oxidoreductase activity"/>
    <property type="evidence" value="ECO:0007669"/>
    <property type="project" value="UniProtKB-KW"/>
</dbReference>
<protein>
    <submittedName>
        <fullName evidence="4">Short-subunit dehydrogenase</fullName>
    </submittedName>
</protein>
<dbReference type="PRINTS" id="PR00080">
    <property type="entry name" value="SDRFAMILY"/>
</dbReference>
<sequence length="436" mass="44441">MTRGRHPAAPDRVPGPGEVASGFAPAATGPLGGAASRHVLITGAAAGIGRATALRLARDGWHCVLVDADAARLAQLAADWPAEAPAPQVRAVDLCDAAQIAALGADLPPLDALINNAGMSAGGRDALDAEGQRLLALNLEAPARLVQAYTPRLRPGARIVNVASGAGLRAIPWRGLYSPSKAALIAQTRALAQARPDWTVTALAPGFVRTELVQQLIDSGRLVPAQATAKIPLGHMAEPEDMAEALYFLAGEGARPLSGQLLVLDGGSSVCGGSQPLPPAQAPLPPLDMACTPHDAGTTTGTATATATGDYPAMLDASLMTAAPGQWLATLQAAARRFRHAHTAQASLTLLVPAAVPALPWAQAGDPAAARMLLHTLAAEWGSQGLRINAVAIDGPGVDAATQALLAFVAGPRSRFLTGQWLRAAAATTTIPNPET</sequence>
<dbReference type="Proteomes" id="UP000255265">
    <property type="component" value="Unassembled WGS sequence"/>
</dbReference>
<dbReference type="EMBL" id="QQAV01000003">
    <property type="protein sequence ID" value="RDI26157.1"/>
    <property type="molecule type" value="Genomic_DNA"/>
</dbReference>
<dbReference type="PANTHER" id="PTHR43477">
    <property type="entry name" value="DIHYDROANTICAPSIN 7-DEHYDROGENASE"/>
    <property type="match status" value="1"/>
</dbReference>
<dbReference type="PANTHER" id="PTHR43477:SF1">
    <property type="entry name" value="DIHYDROANTICAPSIN 7-DEHYDROGENASE"/>
    <property type="match status" value="1"/>
</dbReference>
<dbReference type="Pfam" id="PF13561">
    <property type="entry name" value="adh_short_C2"/>
    <property type="match status" value="1"/>
</dbReference>
<dbReference type="Gene3D" id="3.40.50.720">
    <property type="entry name" value="NAD(P)-binding Rossmann-like Domain"/>
    <property type="match status" value="2"/>
</dbReference>
<name>A0A370FL37_9BURK</name>
<evidence type="ECO:0000256" key="1">
    <source>
        <dbReference type="ARBA" id="ARBA00006484"/>
    </source>
</evidence>
<dbReference type="InterPro" id="IPR036291">
    <property type="entry name" value="NAD(P)-bd_dom_sf"/>
</dbReference>
<evidence type="ECO:0000256" key="2">
    <source>
        <dbReference type="ARBA" id="ARBA00023002"/>
    </source>
</evidence>
<proteinExistence type="inferred from homology"/>
<keyword evidence="5" id="KW-1185">Reference proteome</keyword>
<evidence type="ECO:0000313" key="4">
    <source>
        <dbReference type="EMBL" id="RDI26157.1"/>
    </source>
</evidence>
<dbReference type="PRINTS" id="PR00081">
    <property type="entry name" value="GDHRDH"/>
</dbReference>
<keyword evidence="2" id="KW-0560">Oxidoreductase</keyword>
<dbReference type="SUPFAM" id="SSF51735">
    <property type="entry name" value="NAD(P)-binding Rossmann-fold domains"/>
    <property type="match status" value="1"/>
</dbReference>
<dbReference type="CDD" id="cd05233">
    <property type="entry name" value="SDR_c"/>
    <property type="match status" value="1"/>
</dbReference>
<dbReference type="OrthoDB" id="9129535at2"/>